<dbReference type="EMBL" id="PUEJ01000002">
    <property type="protein sequence ID" value="PRH88515.1"/>
    <property type="molecule type" value="Genomic_DNA"/>
</dbReference>
<gene>
    <name evidence="2" type="ORF">C5L14_04530</name>
</gene>
<reference evidence="2 3" key="1">
    <citation type="submission" date="2018-02" db="EMBL/GenBank/DDBJ databases">
        <title>Whole genome sequencing of endophytic bacterium.</title>
        <authorList>
            <person name="Eedara R."/>
            <person name="Podile A.R."/>
        </authorList>
    </citation>
    <scope>NUCLEOTIDE SEQUENCE [LARGE SCALE GENOMIC DNA]</scope>
    <source>
        <strain evidence="2 3">RP1T</strain>
    </source>
</reference>
<dbReference type="RefSeq" id="WP_105860866.1">
    <property type="nucleotide sequence ID" value="NZ_PUEJ01000002.1"/>
</dbReference>
<evidence type="ECO:0000256" key="1">
    <source>
        <dbReference type="SAM" id="MobiDB-lite"/>
    </source>
</evidence>
<proteinExistence type="predicted"/>
<feature type="region of interest" description="Disordered" evidence="1">
    <location>
        <begin position="70"/>
        <end position="108"/>
    </location>
</feature>
<evidence type="ECO:0000313" key="2">
    <source>
        <dbReference type="EMBL" id="PRH88515.1"/>
    </source>
</evidence>
<dbReference type="AlphaFoldDB" id="A0A2S9QGQ4"/>
<comment type="caution">
    <text evidence="2">The sequence shown here is derived from an EMBL/GenBank/DDBJ whole genome shotgun (WGS) entry which is preliminary data.</text>
</comment>
<sequence>MPEPTVTEDPQSSSPISLAQAARLLGMETKPLANVARQHGFFTAMGRDVFFTQEQLKQVKALLADKARAEKRAASRKRKPVSTFGVHESTELRKLRRRTKKRQAKKEE</sequence>
<accession>A0A2S9QGQ4</accession>
<evidence type="ECO:0000313" key="3">
    <source>
        <dbReference type="Proteomes" id="UP000237682"/>
    </source>
</evidence>
<dbReference type="Proteomes" id="UP000237682">
    <property type="component" value="Unassembled WGS sequence"/>
</dbReference>
<protein>
    <submittedName>
        <fullName evidence="2">Uncharacterized protein</fullName>
    </submittedName>
</protein>
<keyword evidence="3" id="KW-1185">Reference proteome</keyword>
<name>A0A2S9QGQ4_9HYPH</name>
<feature type="compositionally biased region" description="Basic residues" evidence="1">
    <location>
        <begin position="94"/>
        <end position="108"/>
    </location>
</feature>
<organism evidence="2 3">
    <name type="scientific">Labrys okinawensis</name>
    <dbReference type="NCBI Taxonomy" id="346911"/>
    <lineage>
        <taxon>Bacteria</taxon>
        <taxon>Pseudomonadati</taxon>
        <taxon>Pseudomonadota</taxon>
        <taxon>Alphaproteobacteria</taxon>
        <taxon>Hyphomicrobiales</taxon>
        <taxon>Xanthobacteraceae</taxon>
        <taxon>Labrys</taxon>
    </lineage>
</organism>
<dbReference type="OrthoDB" id="8450838at2"/>